<accession>A0A9J6C8C8</accession>
<evidence type="ECO:0000256" key="1">
    <source>
        <dbReference type="SAM" id="MobiDB-lite"/>
    </source>
</evidence>
<dbReference type="Proteomes" id="UP001107558">
    <property type="component" value="Chromosome 2"/>
</dbReference>
<dbReference type="PANTHER" id="PTHR12458">
    <property type="entry name" value="ORF PROTEIN"/>
    <property type="match status" value="1"/>
</dbReference>
<reference evidence="3" key="1">
    <citation type="submission" date="2021-03" db="EMBL/GenBank/DDBJ databases">
        <title>Chromosome level genome of the anhydrobiotic midge Polypedilum vanderplanki.</title>
        <authorList>
            <person name="Yoshida Y."/>
            <person name="Kikawada T."/>
            <person name="Gusev O."/>
        </authorList>
    </citation>
    <scope>NUCLEOTIDE SEQUENCE</scope>
    <source>
        <strain evidence="3">NIAS01</strain>
        <tissue evidence="3">Whole body or cell culture</tissue>
    </source>
</reference>
<feature type="domain" description="CFA20" evidence="2">
    <location>
        <begin position="1"/>
        <end position="184"/>
    </location>
</feature>
<dbReference type="OrthoDB" id="7486196at2759"/>
<comment type="caution">
    <text evidence="3">The sequence shown here is derived from an EMBL/GenBank/DDBJ whole genome shotgun (WGS) entry which is preliminary data.</text>
</comment>
<feature type="region of interest" description="Disordered" evidence="1">
    <location>
        <begin position="249"/>
        <end position="279"/>
    </location>
</feature>
<name>A0A9J6C8C8_POLVA</name>
<keyword evidence="4" id="KW-1185">Reference proteome</keyword>
<protein>
    <recommendedName>
        <fullName evidence="2">CFA20 domain-containing protein</fullName>
    </recommendedName>
</protein>
<evidence type="ECO:0000259" key="2">
    <source>
        <dbReference type="Pfam" id="PF05018"/>
    </source>
</evidence>
<gene>
    <name evidence="3" type="ORF">PVAND_007749</name>
</gene>
<dbReference type="InterPro" id="IPR040441">
    <property type="entry name" value="CFA20/CFAP20DC"/>
</dbReference>
<dbReference type="EMBL" id="JADBJN010000002">
    <property type="protein sequence ID" value="KAG5678043.1"/>
    <property type="molecule type" value="Genomic_DNA"/>
</dbReference>
<sequence>MFRNTFQKGFLSVFYSHGSKPLLIWDSKVSHGHIKRITDEDAKSLCLDIRGVNVQTCYITAPNAPCTSLGIKLPFLTIIVKNLRKNFSFEIQILDDRNQLRRFRCSNYQSKTLVTSFTTYMPIALNHGWNQLQLNLADFVRRAYGTNYMEAVRITIHANCRLRNVYFSDRLYSDEEKPQAFKFVVKEKIPYQPQPVPSHIVKAINATAPSVSTEAPKIPNETFRPTSPISHVPTDMNIILNQEIKEEEEAQNISYKEEEEIENTPQQEQNYENVIEGEE</sequence>
<dbReference type="AlphaFoldDB" id="A0A9J6C8C8"/>
<organism evidence="3 4">
    <name type="scientific">Polypedilum vanderplanki</name>
    <name type="common">Sleeping chironomid midge</name>
    <dbReference type="NCBI Taxonomy" id="319348"/>
    <lineage>
        <taxon>Eukaryota</taxon>
        <taxon>Metazoa</taxon>
        <taxon>Ecdysozoa</taxon>
        <taxon>Arthropoda</taxon>
        <taxon>Hexapoda</taxon>
        <taxon>Insecta</taxon>
        <taxon>Pterygota</taxon>
        <taxon>Neoptera</taxon>
        <taxon>Endopterygota</taxon>
        <taxon>Diptera</taxon>
        <taxon>Nematocera</taxon>
        <taxon>Chironomoidea</taxon>
        <taxon>Chironomidae</taxon>
        <taxon>Chironominae</taxon>
        <taxon>Polypedilum</taxon>
        <taxon>Polypedilum</taxon>
    </lineage>
</organism>
<proteinExistence type="predicted"/>
<dbReference type="InterPro" id="IPR007714">
    <property type="entry name" value="CFA20_dom"/>
</dbReference>
<evidence type="ECO:0000313" key="3">
    <source>
        <dbReference type="EMBL" id="KAG5678043.1"/>
    </source>
</evidence>
<evidence type="ECO:0000313" key="4">
    <source>
        <dbReference type="Proteomes" id="UP001107558"/>
    </source>
</evidence>
<dbReference type="Pfam" id="PF05018">
    <property type="entry name" value="CFA20_dom"/>
    <property type="match status" value="1"/>
</dbReference>